<protein>
    <submittedName>
        <fullName evidence="1">Gluconate 2-dehydrogenase subunit 3</fullName>
    </submittedName>
</protein>
<name>A0A239KLE7_9BACT</name>
<dbReference type="OrthoDB" id="6385145at2"/>
<proteinExistence type="predicted"/>
<evidence type="ECO:0000313" key="1">
    <source>
        <dbReference type="EMBL" id="SNT18542.1"/>
    </source>
</evidence>
<evidence type="ECO:0000313" key="2">
    <source>
        <dbReference type="Proteomes" id="UP000198432"/>
    </source>
</evidence>
<dbReference type="InterPro" id="IPR027056">
    <property type="entry name" value="Gluconate_2DH_su3"/>
</dbReference>
<gene>
    <name evidence="1" type="ORF">SAMN06296052_12952</name>
</gene>
<dbReference type="Proteomes" id="UP000198432">
    <property type="component" value="Unassembled WGS sequence"/>
</dbReference>
<dbReference type="Pfam" id="PF13618">
    <property type="entry name" value="Gluconate_2-dh3"/>
    <property type="match status" value="1"/>
</dbReference>
<sequence length="168" mass="18436">MAWAVVGLAVLPACDFGSKKATAKAVGTSLSPSQEELLAEVVDTIIPATDTPGAKELNVHSFVQQMVTDCYEPKVQENLVKGLDTVEELADKSFSKSFGACTGEERIEVLRKMENAKEEEQKEFYSLVKGLTVRGYMNSEYVMTNLVKYEAIPGHYYGCVPVNEKSLS</sequence>
<accession>A0A239KLE7</accession>
<dbReference type="EMBL" id="FZOQ01000029">
    <property type="protein sequence ID" value="SNT18542.1"/>
    <property type="molecule type" value="Genomic_DNA"/>
</dbReference>
<dbReference type="AlphaFoldDB" id="A0A239KLE7"/>
<reference evidence="2" key="1">
    <citation type="submission" date="2017-06" db="EMBL/GenBank/DDBJ databases">
        <authorList>
            <person name="Varghese N."/>
            <person name="Submissions S."/>
        </authorList>
    </citation>
    <scope>NUCLEOTIDE SEQUENCE [LARGE SCALE GENOMIC DNA]</scope>
    <source>
        <strain evidence="2">NKM1</strain>
    </source>
</reference>
<keyword evidence="2" id="KW-1185">Reference proteome</keyword>
<organism evidence="1 2">
    <name type="scientific">Pontibacter ummariensis</name>
    <dbReference type="NCBI Taxonomy" id="1610492"/>
    <lineage>
        <taxon>Bacteria</taxon>
        <taxon>Pseudomonadati</taxon>
        <taxon>Bacteroidota</taxon>
        <taxon>Cytophagia</taxon>
        <taxon>Cytophagales</taxon>
        <taxon>Hymenobacteraceae</taxon>
        <taxon>Pontibacter</taxon>
    </lineage>
</organism>